<dbReference type="GO" id="GO:0004519">
    <property type="term" value="F:endonuclease activity"/>
    <property type="evidence" value="ECO:0007669"/>
    <property type="project" value="UniProtKB-KW"/>
</dbReference>
<gene>
    <name evidence="2" type="ORF">SYV04_37800</name>
</gene>
<sequence>MPASSFSSTDPDWPIRQAAFQRLAELTRLHGGVLPWDKVAEGFSFRGEPLYFATKAEGIFRPRQMQGGALSIKTTVPRRGRIARYDDIASDDGAFFYRFKGEDPQNHSNQLLARAEALKAPLIYFYGVAPGMYRPIWPAYIARFEPQTLTCEVVADEALPVEPPGTALHDATADRIRRGYITVQAKKRIHQETFRLHVLDAYGCRCAICRLPRPELLQAAHILPDRDERGVPEVPNGLALCHLHHGAFDADLLGIRPDGHIELAPTLRETRDGPTLEHALKAFDGQPIIKPVRQDHWPREQFLEERYARFLQRAA</sequence>
<organism evidence="2 3">
    <name type="scientific">Hyalangium rubrum</name>
    <dbReference type="NCBI Taxonomy" id="3103134"/>
    <lineage>
        <taxon>Bacteria</taxon>
        <taxon>Pseudomonadati</taxon>
        <taxon>Myxococcota</taxon>
        <taxon>Myxococcia</taxon>
        <taxon>Myxococcales</taxon>
        <taxon>Cystobacterineae</taxon>
        <taxon>Archangiaceae</taxon>
        <taxon>Hyalangium</taxon>
    </lineage>
</organism>
<keyword evidence="3" id="KW-1185">Reference proteome</keyword>
<accession>A0ABU5HFF8</accession>
<evidence type="ECO:0000313" key="2">
    <source>
        <dbReference type="EMBL" id="MDY7232205.1"/>
    </source>
</evidence>
<dbReference type="EMBL" id="JAXIVS010000018">
    <property type="protein sequence ID" value="MDY7232205.1"/>
    <property type="molecule type" value="Genomic_DNA"/>
</dbReference>
<feature type="domain" description="HNH nuclease" evidence="1">
    <location>
        <begin position="206"/>
        <end position="255"/>
    </location>
</feature>
<dbReference type="InterPro" id="IPR003615">
    <property type="entry name" value="HNH_nuc"/>
</dbReference>
<keyword evidence="2" id="KW-0378">Hydrolase</keyword>
<keyword evidence="2" id="KW-0255">Endonuclease</keyword>
<proteinExistence type="predicted"/>
<evidence type="ECO:0000259" key="1">
    <source>
        <dbReference type="Pfam" id="PF13391"/>
    </source>
</evidence>
<evidence type="ECO:0000313" key="3">
    <source>
        <dbReference type="Proteomes" id="UP001291309"/>
    </source>
</evidence>
<reference evidence="2 3" key="1">
    <citation type="submission" date="2023-12" db="EMBL/GenBank/DDBJ databases">
        <title>the genome sequence of Hyalangium sp. s54d21.</title>
        <authorList>
            <person name="Zhang X."/>
        </authorList>
    </citation>
    <scope>NUCLEOTIDE SEQUENCE [LARGE SCALE GENOMIC DNA]</scope>
    <source>
        <strain evidence="3">s54d21</strain>
    </source>
</reference>
<dbReference type="RefSeq" id="WP_321550919.1">
    <property type="nucleotide sequence ID" value="NZ_JAXIVS010000018.1"/>
</dbReference>
<protein>
    <submittedName>
        <fullName evidence="2">HNH endonuclease</fullName>
    </submittedName>
</protein>
<name>A0ABU5HFF8_9BACT</name>
<comment type="caution">
    <text evidence="2">The sequence shown here is derived from an EMBL/GenBank/DDBJ whole genome shotgun (WGS) entry which is preliminary data.</text>
</comment>
<dbReference type="Pfam" id="PF13391">
    <property type="entry name" value="HNH_2"/>
    <property type="match status" value="1"/>
</dbReference>
<dbReference type="Proteomes" id="UP001291309">
    <property type="component" value="Unassembled WGS sequence"/>
</dbReference>
<keyword evidence="2" id="KW-0540">Nuclease</keyword>